<dbReference type="EMBL" id="SMSJ01000172">
    <property type="protein sequence ID" value="TDH57978.1"/>
    <property type="molecule type" value="Genomic_DNA"/>
</dbReference>
<comment type="caution">
    <text evidence="6">The sequence shown here is derived from an EMBL/GenBank/DDBJ whole genome shotgun (WGS) entry which is preliminary data.</text>
</comment>
<dbReference type="Proteomes" id="UP000295096">
    <property type="component" value="Unassembled WGS sequence"/>
</dbReference>
<name>A0A4R5Q6B1_9PROT</name>
<accession>A0A4R5Q6B1</accession>
<evidence type="ECO:0000256" key="3">
    <source>
        <dbReference type="ARBA" id="ARBA00022989"/>
    </source>
</evidence>
<feature type="transmembrane region" description="Helical" evidence="5">
    <location>
        <begin position="50"/>
        <end position="68"/>
    </location>
</feature>
<protein>
    <submittedName>
        <fullName evidence="6">DUF1656 domain-containing protein</fullName>
    </submittedName>
</protein>
<dbReference type="InterPro" id="IPR012451">
    <property type="entry name" value="DUF1656"/>
</dbReference>
<evidence type="ECO:0000256" key="2">
    <source>
        <dbReference type="ARBA" id="ARBA00022692"/>
    </source>
</evidence>
<organism evidence="6 7">
    <name type="scientific">Dankookia rubra</name>
    <dbReference type="NCBI Taxonomy" id="1442381"/>
    <lineage>
        <taxon>Bacteria</taxon>
        <taxon>Pseudomonadati</taxon>
        <taxon>Pseudomonadota</taxon>
        <taxon>Alphaproteobacteria</taxon>
        <taxon>Acetobacterales</taxon>
        <taxon>Roseomonadaceae</taxon>
        <taxon>Dankookia</taxon>
    </lineage>
</organism>
<evidence type="ECO:0000256" key="4">
    <source>
        <dbReference type="ARBA" id="ARBA00023136"/>
    </source>
</evidence>
<evidence type="ECO:0000256" key="1">
    <source>
        <dbReference type="ARBA" id="ARBA00022475"/>
    </source>
</evidence>
<evidence type="ECO:0000313" key="7">
    <source>
        <dbReference type="Proteomes" id="UP000295096"/>
    </source>
</evidence>
<evidence type="ECO:0000256" key="5">
    <source>
        <dbReference type="SAM" id="Phobius"/>
    </source>
</evidence>
<dbReference type="RefSeq" id="WP_133293161.1">
    <property type="nucleotide sequence ID" value="NZ_SMSJ01000172.1"/>
</dbReference>
<feature type="transmembrane region" description="Helical" evidence="5">
    <location>
        <begin position="12"/>
        <end position="29"/>
    </location>
</feature>
<evidence type="ECO:0000313" key="6">
    <source>
        <dbReference type="EMBL" id="TDH57978.1"/>
    </source>
</evidence>
<keyword evidence="3 5" id="KW-1133">Transmembrane helix</keyword>
<reference evidence="6 7" key="1">
    <citation type="journal article" date="2016" name="J. Microbiol.">
        <title>Dankookia rubra gen. nov., sp. nov., an alphaproteobacterium isolated from sediment of a shallow stream.</title>
        <authorList>
            <person name="Kim W.H."/>
            <person name="Kim D.H."/>
            <person name="Kang K."/>
            <person name="Ahn T.Y."/>
        </authorList>
    </citation>
    <scope>NUCLEOTIDE SEQUENCE [LARGE SCALE GENOMIC DNA]</scope>
    <source>
        <strain evidence="6 7">JCM30602</strain>
    </source>
</reference>
<sequence length="69" mass="7659">MIGEIDLHGVFVPALLAWAALALPANALLRRLLQRFGLYRLVWHRPLFDLATFVILLGVIAALANRILA</sequence>
<keyword evidence="7" id="KW-1185">Reference proteome</keyword>
<keyword evidence="2 5" id="KW-0812">Transmembrane</keyword>
<dbReference type="Pfam" id="PF07869">
    <property type="entry name" value="DUF1656"/>
    <property type="match status" value="1"/>
</dbReference>
<dbReference type="OrthoDB" id="7021192at2"/>
<dbReference type="AlphaFoldDB" id="A0A4R5Q6B1"/>
<keyword evidence="4 5" id="KW-0472">Membrane</keyword>
<proteinExistence type="predicted"/>
<gene>
    <name evidence="6" type="ORF">E2C06_34985</name>
</gene>
<keyword evidence="1" id="KW-1003">Cell membrane</keyword>